<evidence type="ECO:0000256" key="2">
    <source>
        <dbReference type="ARBA" id="ARBA00023157"/>
    </source>
</evidence>
<feature type="non-terminal residue" evidence="6">
    <location>
        <position position="157"/>
    </location>
</feature>
<evidence type="ECO:0000259" key="5">
    <source>
        <dbReference type="PROSITE" id="PS50038"/>
    </source>
</evidence>
<dbReference type="InterPro" id="IPR036790">
    <property type="entry name" value="Frizzled_dom_sf"/>
</dbReference>
<dbReference type="GO" id="GO:0005886">
    <property type="term" value="C:plasma membrane"/>
    <property type="evidence" value="ECO:0007669"/>
    <property type="project" value="TreeGrafter"/>
</dbReference>
<dbReference type="OrthoDB" id="6512377at2759"/>
<organism evidence="6 7">
    <name type="scientific">Leptotrombidium deliense</name>
    <dbReference type="NCBI Taxonomy" id="299467"/>
    <lineage>
        <taxon>Eukaryota</taxon>
        <taxon>Metazoa</taxon>
        <taxon>Ecdysozoa</taxon>
        <taxon>Arthropoda</taxon>
        <taxon>Chelicerata</taxon>
        <taxon>Arachnida</taxon>
        <taxon>Acari</taxon>
        <taxon>Acariformes</taxon>
        <taxon>Trombidiformes</taxon>
        <taxon>Prostigmata</taxon>
        <taxon>Anystina</taxon>
        <taxon>Parasitengona</taxon>
        <taxon>Trombiculoidea</taxon>
        <taxon>Trombiculidae</taxon>
        <taxon>Leptotrombidium</taxon>
    </lineage>
</organism>
<feature type="disulfide bond" evidence="3">
    <location>
        <begin position="107"/>
        <end position="131"/>
    </location>
</feature>
<dbReference type="InterPro" id="IPR015526">
    <property type="entry name" value="Frizzled/SFRP"/>
</dbReference>
<sequence>LMLLILMYCRFLANLSPNAVEVAMEMKHNCISLRVAFCHRHRVQYSYTSLPNKLDQSNQDYINMQLAEYDALISVKCYNLLPLFLCSLYAPKCNTSFHVIKPCKSLCKEAVRRCEFFLAVFSLQWPFEFNCDHFEDDSDADICVGFRENQLLQRKAQ</sequence>
<dbReference type="PANTHER" id="PTHR11309">
    <property type="entry name" value="FRIZZLED"/>
    <property type="match status" value="1"/>
</dbReference>
<dbReference type="InterPro" id="IPR020067">
    <property type="entry name" value="Frizzled_dom"/>
</dbReference>
<feature type="chain" id="PRO_5018977256" evidence="4">
    <location>
        <begin position="18"/>
        <end position="157"/>
    </location>
</feature>
<dbReference type="PANTHER" id="PTHR11309:SF47">
    <property type="entry name" value="FRIZZLED"/>
    <property type="match status" value="1"/>
</dbReference>
<keyword evidence="7" id="KW-1185">Reference proteome</keyword>
<dbReference type="Pfam" id="PF01392">
    <property type="entry name" value="Fz"/>
    <property type="match status" value="1"/>
</dbReference>
<comment type="caution">
    <text evidence="3">Lacks conserved residue(s) required for the propagation of feature annotation.</text>
</comment>
<gene>
    <name evidence="6" type="ORF">B4U80_04999</name>
</gene>
<evidence type="ECO:0000313" key="7">
    <source>
        <dbReference type="Proteomes" id="UP000288716"/>
    </source>
</evidence>
<keyword evidence="1" id="KW-0217">Developmental protein</keyword>
<evidence type="ECO:0000313" key="6">
    <source>
        <dbReference type="EMBL" id="RWS21758.1"/>
    </source>
</evidence>
<comment type="caution">
    <text evidence="6">The sequence shown here is derived from an EMBL/GenBank/DDBJ whole genome shotgun (WGS) entry which is preliminary data.</text>
</comment>
<dbReference type="GO" id="GO:0035567">
    <property type="term" value="P:non-canonical Wnt signaling pathway"/>
    <property type="evidence" value="ECO:0007669"/>
    <property type="project" value="TreeGrafter"/>
</dbReference>
<feature type="domain" description="FZ" evidence="5">
    <location>
        <begin position="25"/>
        <end position="146"/>
    </location>
</feature>
<dbReference type="EMBL" id="NCKV01010976">
    <property type="protein sequence ID" value="RWS21758.1"/>
    <property type="molecule type" value="Genomic_DNA"/>
</dbReference>
<dbReference type="Proteomes" id="UP000288716">
    <property type="component" value="Unassembled WGS sequence"/>
</dbReference>
<dbReference type="GO" id="GO:0017147">
    <property type="term" value="F:Wnt-protein binding"/>
    <property type="evidence" value="ECO:0007669"/>
    <property type="project" value="TreeGrafter"/>
</dbReference>
<dbReference type="GO" id="GO:0042813">
    <property type="term" value="F:Wnt receptor activity"/>
    <property type="evidence" value="ECO:0007669"/>
    <property type="project" value="TreeGrafter"/>
</dbReference>
<feature type="signal peptide" evidence="4">
    <location>
        <begin position="1"/>
        <end position="17"/>
    </location>
</feature>
<keyword evidence="4" id="KW-0732">Signal</keyword>
<dbReference type="SMART" id="SM00063">
    <property type="entry name" value="FRI"/>
    <property type="match status" value="1"/>
</dbReference>
<proteinExistence type="predicted"/>
<evidence type="ECO:0000256" key="1">
    <source>
        <dbReference type="ARBA" id="ARBA00022473"/>
    </source>
</evidence>
<protein>
    <submittedName>
        <fullName evidence="6">Fz domain containing protein-like protein</fullName>
    </submittedName>
</protein>
<dbReference type="Gene3D" id="1.10.2000.10">
    <property type="entry name" value="Frizzled cysteine-rich domain"/>
    <property type="match status" value="1"/>
</dbReference>
<feature type="non-terminal residue" evidence="6">
    <location>
        <position position="1"/>
    </location>
</feature>
<evidence type="ECO:0000256" key="3">
    <source>
        <dbReference type="PROSITE-ProRule" id="PRU00090"/>
    </source>
</evidence>
<evidence type="ECO:0000256" key="4">
    <source>
        <dbReference type="SAM" id="SignalP"/>
    </source>
</evidence>
<keyword evidence="2 3" id="KW-1015">Disulfide bond</keyword>
<dbReference type="SUPFAM" id="SSF63501">
    <property type="entry name" value="Frizzled cysteine-rich domain"/>
    <property type="match status" value="1"/>
</dbReference>
<dbReference type="VEuPathDB" id="VectorBase:LDEU010282"/>
<dbReference type="GO" id="GO:0060070">
    <property type="term" value="P:canonical Wnt signaling pathway"/>
    <property type="evidence" value="ECO:0007669"/>
    <property type="project" value="TreeGrafter"/>
</dbReference>
<dbReference type="CDD" id="cd07066">
    <property type="entry name" value="CRD_FZ"/>
    <property type="match status" value="1"/>
</dbReference>
<name>A0A443S2I5_9ACAR</name>
<accession>A0A443S2I5</accession>
<dbReference type="STRING" id="299467.A0A443S2I5"/>
<dbReference type="AlphaFoldDB" id="A0A443S2I5"/>
<dbReference type="PROSITE" id="PS50038">
    <property type="entry name" value="FZ"/>
    <property type="match status" value="1"/>
</dbReference>
<reference evidence="6 7" key="1">
    <citation type="journal article" date="2018" name="Gigascience">
        <title>Genomes of trombidid mites reveal novel predicted allergens and laterally-transferred genes associated with secondary metabolism.</title>
        <authorList>
            <person name="Dong X."/>
            <person name="Chaisiri K."/>
            <person name="Xia D."/>
            <person name="Armstrong S.D."/>
            <person name="Fang Y."/>
            <person name="Donnelly M.J."/>
            <person name="Kadowaki T."/>
            <person name="McGarry J.W."/>
            <person name="Darby A.C."/>
            <person name="Makepeace B.L."/>
        </authorList>
    </citation>
    <scope>NUCLEOTIDE SEQUENCE [LARGE SCALE GENOMIC DNA]</scope>
    <source>
        <strain evidence="6">UoL-UT</strain>
    </source>
</reference>